<reference evidence="3 4" key="1">
    <citation type="journal article" date="2005" name="Nature">
        <title>The genome of the social amoeba Dictyostelium discoideum.</title>
        <authorList>
            <consortium name="The Dictyostelium discoideum Sequencing Consortium"/>
            <person name="Eichinger L."/>
            <person name="Pachebat J.A."/>
            <person name="Glockner G."/>
            <person name="Rajandream M.A."/>
            <person name="Sucgang R."/>
            <person name="Berriman M."/>
            <person name="Song J."/>
            <person name="Olsen R."/>
            <person name="Szafranski K."/>
            <person name="Xu Q."/>
            <person name="Tunggal B."/>
            <person name="Kummerfeld S."/>
            <person name="Madera M."/>
            <person name="Konfortov B.A."/>
            <person name="Rivero F."/>
            <person name="Bankier A.T."/>
            <person name="Lehmann R."/>
            <person name="Hamlin N."/>
            <person name="Davies R."/>
            <person name="Gaudet P."/>
            <person name="Fey P."/>
            <person name="Pilcher K."/>
            <person name="Chen G."/>
            <person name="Saunders D."/>
            <person name="Sodergren E."/>
            <person name="Davis P."/>
            <person name="Kerhornou A."/>
            <person name="Nie X."/>
            <person name="Hall N."/>
            <person name="Anjard C."/>
            <person name="Hemphill L."/>
            <person name="Bason N."/>
            <person name="Farbrother P."/>
            <person name="Desany B."/>
            <person name="Just E."/>
            <person name="Morio T."/>
            <person name="Rost R."/>
            <person name="Churcher C."/>
            <person name="Cooper J."/>
            <person name="Haydock S."/>
            <person name="van Driessche N."/>
            <person name="Cronin A."/>
            <person name="Goodhead I."/>
            <person name="Muzny D."/>
            <person name="Mourier T."/>
            <person name="Pain A."/>
            <person name="Lu M."/>
            <person name="Harper D."/>
            <person name="Lindsay R."/>
            <person name="Hauser H."/>
            <person name="James K."/>
            <person name="Quiles M."/>
            <person name="Madan Babu M."/>
            <person name="Saito T."/>
            <person name="Buchrieser C."/>
            <person name="Wardroper A."/>
            <person name="Felder M."/>
            <person name="Thangavelu M."/>
            <person name="Johnson D."/>
            <person name="Knights A."/>
            <person name="Loulseged H."/>
            <person name="Mungall K."/>
            <person name="Oliver K."/>
            <person name="Price C."/>
            <person name="Quail M.A."/>
            <person name="Urushihara H."/>
            <person name="Hernandez J."/>
            <person name="Rabbinowitsch E."/>
            <person name="Steffen D."/>
            <person name="Sanders M."/>
            <person name="Ma J."/>
            <person name="Kohara Y."/>
            <person name="Sharp S."/>
            <person name="Simmonds M."/>
            <person name="Spiegler S."/>
            <person name="Tivey A."/>
            <person name="Sugano S."/>
            <person name="White B."/>
            <person name="Walker D."/>
            <person name="Woodward J."/>
            <person name="Winckler T."/>
            <person name="Tanaka Y."/>
            <person name="Shaulsky G."/>
            <person name="Schleicher M."/>
            <person name="Weinstock G."/>
            <person name="Rosenthal A."/>
            <person name="Cox E.C."/>
            <person name="Chisholm R.L."/>
            <person name="Gibbs R."/>
            <person name="Loomis W.F."/>
            <person name="Platzer M."/>
            <person name="Kay R.R."/>
            <person name="Williams J."/>
            <person name="Dear P.H."/>
            <person name="Noegel A.A."/>
            <person name="Barrell B."/>
            <person name="Kuspa A."/>
        </authorList>
    </citation>
    <scope>NUCLEOTIDE SEQUENCE [LARGE SCALE GENOMIC DNA]</scope>
    <source>
        <strain evidence="3 4">AX4</strain>
    </source>
</reference>
<sequence length="136" mass="16066">MEEEENQGLLQNDNSTNFSDQDKHYSSNINEKYYYYDENTPIKQNGFWGKPKVKVFVYHFLFVFLSIVYLSISVGLPYLNKAILSSEYQFPLTSSLFQTMGAIVILLIFNLAQYRYQSGDLVQKSYFFDKNFIKKR</sequence>
<dbReference type="PaxDb" id="44689-DDB0202297"/>
<dbReference type="InParanoid" id="Q55EY7"/>
<feature type="transmembrane region" description="Helical" evidence="2">
    <location>
        <begin position="55"/>
        <end position="76"/>
    </location>
</feature>
<dbReference type="dictyBase" id="DDB_G0268708"/>
<keyword evidence="2" id="KW-1133">Transmembrane helix</keyword>
<evidence type="ECO:0000313" key="3">
    <source>
        <dbReference type="EMBL" id="EAL73059.1"/>
    </source>
</evidence>
<evidence type="ECO:0000313" key="4">
    <source>
        <dbReference type="Proteomes" id="UP000002195"/>
    </source>
</evidence>
<dbReference type="GeneID" id="8616567"/>
<keyword evidence="4" id="KW-1185">Reference proteome</keyword>
<dbReference type="EMBL" id="AAFI02000004">
    <property type="protein sequence ID" value="EAL73059.1"/>
    <property type="molecule type" value="Genomic_DNA"/>
</dbReference>
<feature type="transmembrane region" description="Helical" evidence="2">
    <location>
        <begin position="96"/>
        <end position="114"/>
    </location>
</feature>
<dbReference type="SMR" id="Q55EY7"/>
<dbReference type="Proteomes" id="UP000002195">
    <property type="component" value="Unassembled WGS sequence"/>
</dbReference>
<proteinExistence type="predicted"/>
<dbReference type="AlphaFoldDB" id="Q55EY7"/>
<dbReference type="KEGG" id="ddi:DDB_G0268940"/>
<feature type="region of interest" description="Disordered" evidence="1">
    <location>
        <begin position="1"/>
        <end position="24"/>
    </location>
</feature>
<evidence type="ECO:0000256" key="1">
    <source>
        <dbReference type="SAM" id="MobiDB-lite"/>
    </source>
</evidence>
<dbReference type="VEuPathDB" id="AmoebaDB:DDB_G0268940"/>
<keyword evidence="2" id="KW-0812">Transmembrane</keyword>
<evidence type="ECO:0000256" key="2">
    <source>
        <dbReference type="SAM" id="Phobius"/>
    </source>
</evidence>
<gene>
    <name evidence="3" type="ORF">DDB_G0268940</name>
</gene>
<keyword evidence="2" id="KW-0472">Membrane</keyword>
<accession>Q55EY7</accession>
<comment type="caution">
    <text evidence="3">The sequence shown here is derived from an EMBL/GenBank/DDBJ whole genome shotgun (WGS) entry which is preliminary data.</text>
</comment>
<dbReference type="RefSeq" id="XP_646883.1">
    <property type="nucleotide sequence ID" value="XM_641791.1"/>
</dbReference>
<name>Q55EY7_DICDI</name>
<protein>
    <submittedName>
        <fullName evidence="3">Uncharacterized protein</fullName>
    </submittedName>
</protein>
<dbReference type="HOGENOM" id="CLU_1879284_0_0_1"/>
<organism evidence="3 4">
    <name type="scientific">Dictyostelium discoideum</name>
    <name type="common">Social amoeba</name>
    <dbReference type="NCBI Taxonomy" id="44689"/>
    <lineage>
        <taxon>Eukaryota</taxon>
        <taxon>Amoebozoa</taxon>
        <taxon>Evosea</taxon>
        <taxon>Eumycetozoa</taxon>
        <taxon>Dictyostelia</taxon>
        <taxon>Dictyosteliales</taxon>
        <taxon>Dictyosteliaceae</taxon>
        <taxon>Dictyostelium</taxon>
    </lineage>
</organism>
<feature type="compositionally biased region" description="Polar residues" evidence="1">
    <location>
        <begin position="8"/>
        <end position="19"/>
    </location>
</feature>